<evidence type="ECO:0000313" key="2">
    <source>
        <dbReference type="Proteomes" id="UP000694568"/>
    </source>
</evidence>
<protein>
    <recommendedName>
        <fullName evidence="3">Endonuclease/exonuclease/phosphatase domain-containing protein</fullName>
    </recommendedName>
</protein>
<sequence length="418" mass="48732">MYELGSRVTRMNSGRVLETCIHTHQMAELSILSVNIRGLNGPIKRAKFLDYLRRKNIDVALIQESHLCKRDVNRLQNIYFKVAASSSDDTKTKGSIVLLFLSRLTNELLSLNEYSLIIGRDMNAVLDLNQDRSGVNHTRAQKLISDMFNAVVESHHLTDIWSMHNPTSKDYIFFSTPIEPAILSDHNTLITTFHCDMLGERSRRWQFNNSLLQNTDFDTEFRAKLEEFISINTDSVLDPAYIWQATKGFIRDITSSFAANLKKKRETRIAELEERCKSLEQSLKTCFFKSTHTLLVTNRAELNDLLKRRAEFIMHRVRQNYYFNGCKPSKLLALKLKQTNMDRMRRWHTDKRKFKNSWQHKYFFTEIESTAVCLICKQRVAVLKESHRKNVLLICCSTSSLEINLSFSYSYHSVIICF</sequence>
<dbReference type="SUPFAM" id="SSF56219">
    <property type="entry name" value="DNase I-like"/>
    <property type="match status" value="1"/>
</dbReference>
<dbReference type="Gene3D" id="3.60.10.10">
    <property type="entry name" value="Endonuclease/exonuclease/phosphatase"/>
    <property type="match status" value="2"/>
</dbReference>
<reference evidence="1" key="1">
    <citation type="submission" date="2025-08" db="UniProtKB">
        <authorList>
            <consortium name="Ensembl"/>
        </authorList>
    </citation>
    <scope>IDENTIFICATION</scope>
</reference>
<dbReference type="InterPro" id="IPR036691">
    <property type="entry name" value="Endo/exonu/phosph_ase_sf"/>
</dbReference>
<keyword evidence="2" id="KW-1185">Reference proteome</keyword>
<dbReference type="GeneTree" id="ENSGT01150000288678"/>
<evidence type="ECO:0000313" key="1">
    <source>
        <dbReference type="Ensembl" id="ENSSLUP00000054255.1"/>
    </source>
</evidence>
<accession>A0A8D0AHZ7</accession>
<reference evidence="1" key="2">
    <citation type="submission" date="2025-09" db="UniProtKB">
        <authorList>
            <consortium name="Ensembl"/>
        </authorList>
    </citation>
    <scope>IDENTIFICATION</scope>
</reference>
<dbReference type="AlphaFoldDB" id="A0A8D0AHZ7"/>
<evidence type="ECO:0008006" key="3">
    <source>
        <dbReference type="Google" id="ProtNLM"/>
    </source>
</evidence>
<dbReference type="Ensembl" id="ENSSLUT00000055846.1">
    <property type="protein sequence ID" value="ENSSLUP00000054255.1"/>
    <property type="gene ID" value="ENSSLUG00000023467.1"/>
</dbReference>
<proteinExistence type="predicted"/>
<name>A0A8D0AHZ7_SANLU</name>
<dbReference type="Proteomes" id="UP000694568">
    <property type="component" value="Unplaced"/>
</dbReference>
<organism evidence="1 2">
    <name type="scientific">Sander lucioperca</name>
    <name type="common">Pike-perch</name>
    <name type="synonym">Perca lucioperca</name>
    <dbReference type="NCBI Taxonomy" id="283035"/>
    <lineage>
        <taxon>Eukaryota</taxon>
        <taxon>Metazoa</taxon>
        <taxon>Chordata</taxon>
        <taxon>Craniata</taxon>
        <taxon>Vertebrata</taxon>
        <taxon>Euteleostomi</taxon>
        <taxon>Actinopterygii</taxon>
        <taxon>Neopterygii</taxon>
        <taxon>Teleostei</taxon>
        <taxon>Neoteleostei</taxon>
        <taxon>Acanthomorphata</taxon>
        <taxon>Eupercaria</taxon>
        <taxon>Perciformes</taxon>
        <taxon>Percoidei</taxon>
        <taxon>Percidae</taxon>
        <taxon>Luciopercinae</taxon>
        <taxon>Sander</taxon>
    </lineage>
</organism>